<dbReference type="GO" id="GO:0016020">
    <property type="term" value="C:membrane"/>
    <property type="evidence" value="ECO:0007669"/>
    <property type="project" value="UniProtKB-SubCell"/>
</dbReference>
<evidence type="ECO:0000313" key="7">
    <source>
        <dbReference type="EMBL" id="TPX74782.1"/>
    </source>
</evidence>
<comment type="subcellular location">
    <subcellularLocation>
        <location evidence="1">Membrane</location>
        <topology evidence="1">Single-pass membrane protein</topology>
    </subcellularLocation>
</comment>
<dbReference type="Pfam" id="PF23598">
    <property type="entry name" value="LRR_14"/>
    <property type="match status" value="1"/>
</dbReference>
<name>A0A507FF72_9FUNG</name>
<evidence type="ECO:0000313" key="8">
    <source>
        <dbReference type="Proteomes" id="UP000320333"/>
    </source>
</evidence>
<dbReference type="InterPro" id="IPR055414">
    <property type="entry name" value="LRR_R13L4/SHOC2-like"/>
</dbReference>
<dbReference type="PANTHER" id="PTHR48053">
    <property type="entry name" value="LEUCINE RICH REPEAT FAMILY PROTEIN, EXPRESSED"/>
    <property type="match status" value="1"/>
</dbReference>
<proteinExistence type="predicted"/>
<keyword evidence="2" id="KW-0732">Signal</keyword>
<keyword evidence="8" id="KW-1185">Reference proteome</keyword>
<evidence type="ECO:0000256" key="4">
    <source>
        <dbReference type="ARBA" id="ARBA00023180"/>
    </source>
</evidence>
<evidence type="ECO:0000256" key="3">
    <source>
        <dbReference type="ARBA" id="ARBA00022737"/>
    </source>
</evidence>
<dbReference type="InterPro" id="IPR032675">
    <property type="entry name" value="LRR_dom_sf"/>
</dbReference>
<dbReference type="Gene3D" id="3.80.10.10">
    <property type="entry name" value="Ribonuclease Inhibitor"/>
    <property type="match status" value="1"/>
</dbReference>
<dbReference type="PROSITE" id="PS50181">
    <property type="entry name" value="FBOX"/>
    <property type="match status" value="1"/>
</dbReference>
<feature type="domain" description="F-box" evidence="6">
    <location>
        <begin position="75"/>
        <end position="122"/>
    </location>
</feature>
<dbReference type="OrthoDB" id="676979at2759"/>
<sequence>MTRQESNKRARTERHPPASEAFPANAATLASILSALERIEATVTHMKCTQLSIIDTQRHLLNQVQILQNRDKKFYTRLQDMPHEIIVQVFAWIPAQTVFKYRRLSKTINEALLSTQFAVLNMYMPDFQDGSMDTIGGLWFMLPPPYQTAVARALGSQVKRVVRFDVRKFKKTLPESIKYLTAVEEIDLCSFNLLSGLIYVNFTGNRLSGEFPALPNSSLETLCISYNKFTGPIPTIFGNPHKLKYLYARNNLFNSIPAAIGQFSSLEELSISENPISSKMPSEIWSLGTLHVLEMAFCNMFGSLAGVGALRNLRGLDMVNNRLCGSLREISNMHTLRSLHLSQNQFSQRAGEWVDVTGMPELFSMCVDPDIPVKGSYKCFDYHNKVTNHSDGSHSDSELESESELDASESAGSESETDSMED</sequence>
<dbReference type="STRING" id="246404.A0A507FF72"/>
<reference evidence="7 8" key="1">
    <citation type="journal article" date="2019" name="Sci. Rep.">
        <title>Comparative genomics of chytrid fungi reveal insights into the obligate biotrophic and pathogenic lifestyle of Synchytrium endobioticum.</title>
        <authorList>
            <person name="van de Vossenberg B.T.L.H."/>
            <person name="Warris S."/>
            <person name="Nguyen H.D.T."/>
            <person name="van Gent-Pelzer M.P.E."/>
            <person name="Joly D.L."/>
            <person name="van de Geest H.C."/>
            <person name="Bonants P.J.M."/>
            <person name="Smith D.S."/>
            <person name="Levesque C.A."/>
            <person name="van der Lee T.A.J."/>
        </authorList>
    </citation>
    <scope>NUCLEOTIDE SEQUENCE [LARGE SCALE GENOMIC DNA]</scope>
    <source>
        <strain evidence="7 8">CBS 675.73</strain>
    </source>
</reference>
<feature type="region of interest" description="Disordered" evidence="5">
    <location>
        <begin position="1"/>
        <end position="20"/>
    </location>
</feature>
<dbReference type="InterPro" id="IPR001810">
    <property type="entry name" value="F-box_dom"/>
</dbReference>
<dbReference type="Proteomes" id="UP000320333">
    <property type="component" value="Unassembled WGS sequence"/>
</dbReference>
<feature type="compositionally biased region" description="Basic and acidic residues" evidence="5">
    <location>
        <begin position="1"/>
        <end position="17"/>
    </location>
</feature>
<dbReference type="InterPro" id="IPR051716">
    <property type="entry name" value="Plant_RL_S/T_kinase"/>
</dbReference>
<organism evidence="7 8">
    <name type="scientific">Chytriomyces confervae</name>
    <dbReference type="NCBI Taxonomy" id="246404"/>
    <lineage>
        <taxon>Eukaryota</taxon>
        <taxon>Fungi</taxon>
        <taxon>Fungi incertae sedis</taxon>
        <taxon>Chytridiomycota</taxon>
        <taxon>Chytridiomycota incertae sedis</taxon>
        <taxon>Chytridiomycetes</taxon>
        <taxon>Chytridiales</taxon>
        <taxon>Chytriomycetaceae</taxon>
        <taxon>Chytriomyces</taxon>
    </lineage>
</organism>
<accession>A0A507FF72</accession>
<keyword evidence="3" id="KW-0677">Repeat</keyword>
<comment type="caution">
    <text evidence="7">The sequence shown here is derived from an EMBL/GenBank/DDBJ whole genome shotgun (WGS) entry which is preliminary data.</text>
</comment>
<dbReference type="EMBL" id="QEAP01000108">
    <property type="protein sequence ID" value="TPX74782.1"/>
    <property type="molecule type" value="Genomic_DNA"/>
</dbReference>
<dbReference type="AlphaFoldDB" id="A0A507FF72"/>
<protein>
    <recommendedName>
        <fullName evidence="6">F-box domain-containing protein</fullName>
    </recommendedName>
</protein>
<gene>
    <name evidence="7" type="ORF">CcCBS67573_g03938</name>
</gene>
<dbReference type="SUPFAM" id="SSF52058">
    <property type="entry name" value="L domain-like"/>
    <property type="match status" value="1"/>
</dbReference>
<evidence type="ECO:0000259" key="6">
    <source>
        <dbReference type="PROSITE" id="PS50181"/>
    </source>
</evidence>
<feature type="compositionally biased region" description="Acidic residues" evidence="5">
    <location>
        <begin position="398"/>
        <end position="407"/>
    </location>
</feature>
<feature type="region of interest" description="Disordered" evidence="5">
    <location>
        <begin position="388"/>
        <end position="422"/>
    </location>
</feature>
<evidence type="ECO:0000256" key="2">
    <source>
        <dbReference type="ARBA" id="ARBA00022729"/>
    </source>
</evidence>
<evidence type="ECO:0000256" key="5">
    <source>
        <dbReference type="SAM" id="MobiDB-lite"/>
    </source>
</evidence>
<evidence type="ECO:0000256" key="1">
    <source>
        <dbReference type="ARBA" id="ARBA00004167"/>
    </source>
</evidence>
<dbReference type="PANTHER" id="PTHR48053:SF47">
    <property type="entry name" value="RECEPTOR KINASE-LIKE PROTEIN XA21"/>
    <property type="match status" value="1"/>
</dbReference>
<keyword evidence="4" id="KW-0325">Glycoprotein</keyword>